<evidence type="ECO:0000256" key="10">
    <source>
        <dbReference type="ARBA" id="ARBA00023186"/>
    </source>
</evidence>
<evidence type="ECO:0000256" key="9">
    <source>
        <dbReference type="ARBA" id="ARBA00023139"/>
    </source>
</evidence>
<protein>
    <recommendedName>
        <fullName evidence="4 13">Outer-membrane lipoprotein LolB</fullName>
    </recommendedName>
</protein>
<keyword evidence="6 13" id="KW-0732">Signal</keyword>
<keyword evidence="5 13" id="KW-0813">Transport</keyword>
<sequence length="204" mass="22580">MCRLLGAVRYWAGLLFLLVLAGCAGRAPLSQDVEQRSWQEHVEAMAALDHWQLSGKLGVRTASEAGSATLEWEEQAGSYTVYLTGPFGQSLASIEGAPGHVVMTVPDEGVLMGPSLETLVYQQTGWVIPFRLLQYWVKGVPAPGSYADLQLNDMNRLQSLNQAGWMIVFDRFGVTSGYELPGRLKLQKGDIKVTLLIRRWQLSR</sequence>
<gene>
    <name evidence="13 14" type="primary">lolB</name>
    <name evidence="14" type="ORF">GCM10023116_41440</name>
</gene>
<evidence type="ECO:0000256" key="4">
    <source>
        <dbReference type="ARBA" id="ARBA00016202"/>
    </source>
</evidence>
<dbReference type="SUPFAM" id="SSF89392">
    <property type="entry name" value="Prokaryotic lipoproteins and lipoprotein localization factors"/>
    <property type="match status" value="1"/>
</dbReference>
<comment type="function">
    <text evidence="13">Plays a critical role in the incorporation of lipoproteins in the outer membrane after they are released by the LolA protein.</text>
</comment>
<keyword evidence="10 13" id="KW-0143">Chaperone</keyword>
<dbReference type="Proteomes" id="UP001500604">
    <property type="component" value="Unassembled WGS sequence"/>
</dbReference>
<comment type="caution">
    <text evidence="14">The sequence shown here is derived from an EMBL/GenBank/DDBJ whole genome shotgun (WGS) entry which is preliminary data.</text>
</comment>
<evidence type="ECO:0000256" key="3">
    <source>
        <dbReference type="ARBA" id="ARBA00011245"/>
    </source>
</evidence>
<dbReference type="PROSITE" id="PS51257">
    <property type="entry name" value="PROKAR_LIPOPROTEIN"/>
    <property type="match status" value="1"/>
</dbReference>
<comment type="subcellular location">
    <subcellularLocation>
        <location evidence="1 13">Cell outer membrane</location>
        <topology evidence="1 13">Lipid-anchor</topology>
    </subcellularLocation>
</comment>
<accession>A0ABP8VA16</accession>
<evidence type="ECO:0000256" key="11">
    <source>
        <dbReference type="ARBA" id="ARBA00023237"/>
    </source>
</evidence>
<comment type="similarity">
    <text evidence="2 13">Belongs to the LolB family.</text>
</comment>
<evidence type="ECO:0000256" key="13">
    <source>
        <dbReference type="HAMAP-Rule" id="MF_00233"/>
    </source>
</evidence>
<keyword evidence="7 13" id="KW-0653">Protein transport</keyword>
<proteinExistence type="inferred from homology"/>
<dbReference type="CDD" id="cd16326">
    <property type="entry name" value="LolB"/>
    <property type="match status" value="1"/>
</dbReference>
<organism evidence="14 15">
    <name type="scientific">Kistimonas scapharcae</name>
    <dbReference type="NCBI Taxonomy" id="1036133"/>
    <lineage>
        <taxon>Bacteria</taxon>
        <taxon>Pseudomonadati</taxon>
        <taxon>Pseudomonadota</taxon>
        <taxon>Gammaproteobacteria</taxon>
        <taxon>Oceanospirillales</taxon>
        <taxon>Endozoicomonadaceae</taxon>
        <taxon>Kistimonas</taxon>
    </lineage>
</organism>
<keyword evidence="15" id="KW-1185">Reference proteome</keyword>
<dbReference type="HAMAP" id="MF_00233">
    <property type="entry name" value="LolB"/>
    <property type="match status" value="1"/>
</dbReference>
<name>A0ABP8VA16_9GAMM</name>
<evidence type="ECO:0000313" key="15">
    <source>
        <dbReference type="Proteomes" id="UP001500604"/>
    </source>
</evidence>
<keyword evidence="11 13" id="KW-0998">Cell outer membrane</keyword>
<evidence type="ECO:0000256" key="7">
    <source>
        <dbReference type="ARBA" id="ARBA00022927"/>
    </source>
</evidence>
<evidence type="ECO:0000256" key="5">
    <source>
        <dbReference type="ARBA" id="ARBA00022448"/>
    </source>
</evidence>
<evidence type="ECO:0000256" key="12">
    <source>
        <dbReference type="ARBA" id="ARBA00023288"/>
    </source>
</evidence>
<dbReference type="Gene3D" id="2.50.20.10">
    <property type="entry name" value="Lipoprotein localisation LolA/LolB/LppX"/>
    <property type="match status" value="1"/>
</dbReference>
<keyword evidence="9 13" id="KW-0564">Palmitate</keyword>
<dbReference type="NCBIfam" id="TIGR00548">
    <property type="entry name" value="lolB"/>
    <property type="match status" value="1"/>
</dbReference>
<dbReference type="InterPro" id="IPR004565">
    <property type="entry name" value="OM_lipoprot_LolB"/>
</dbReference>
<keyword evidence="12 13" id="KW-0449">Lipoprotein</keyword>
<evidence type="ECO:0000256" key="6">
    <source>
        <dbReference type="ARBA" id="ARBA00022729"/>
    </source>
</evidence>
<dbReference type="RefSeq" id="WP_345198317.1">
    <property type="nucleotide sequence ID" value="NZ_BAABFL010000464.1"/>
</dbReference>
<reference evidence="15" key="1">
    <citation type="journal article" date="2019" name="Int. J. Syst. Evol. Microbiol.">
        <title>The Global Catalogue of Microorganisms (GCM) 10K type strain sequencing project: providing services to taxonomists for standard genome sequencing and annotation.</title>
        <authorList>
            <consortium name="The Broad Institute Genomics Platform"/>
            <consortium name="The Broad Institute Genome Sequencing Center for Infectious Disease"/>
            <person name="Wu L."/>
            <person name="Ma J."/>
        </authorList>
    </citation>
    <scope>NUCLEOTIDE SEQUENCE [LARGE SCALE GENOMIC DNA]</scope>
    <source>
        <strain evidence="15">JCM 17805</strain>
    </source>
</reference>
<dbReference type="InterPro" id="IPR029046">
    <property type="entry name" value="LolA/LolB/LppX"/>
</dbReference>
<dbReference type="Pfam" id="PF03550">
    <property type="entry name" value="LolB"/>
    <property type="match status" value="1"/>
</dbReference>
<evidence type="ECO:0000256" key="8">
    <source>
        <dbReference type="ARBA" id="ARBA00023136"/>
    </source>
</evidence>
<evidence type="ECO:0000256" key="1">
    <source>
        <dbReference type="ARBA" id="ARBA00004459"/>
    </source>
</evidence>
<evidence type="ECO:0000313" key="14">
    <source>
        <dbReference type="EMBL" id="GAA4651860.1"/>
    </source>
</evidence>
<evidence type="ECO:0000256" key="2">
    <source>
        <dbReference type="ARBA" id="ARBA00009696"/>
    </source>
</evidence>
<keyword evidence="8 13" id="KW-0472">Membrane</keyword>
<dbReference type="EMBL" id="BAABFL010000464">
    <property type="protein sequence ID" value="GAA4651860.1"/>
    <property type="molecule type" value="Genomic_DNA"/>
</dbReference>
<comment type="subunit">
    <text evidence="3 13">Monomer.</text>
</comment>